<accession>A0ABW4DKA6</accession>
<gene>
    <name evidence="1" type="ORF">ACFQ5D_20560</name>
</gene>
<organism evidence="1 2">
    <name type="scientific">Paenibacillus farraposensis</name>
    <dbReference type="NCBI Taxonomy" id="2807095"/>
    <lineage>
        <taxon>Bacteria</taxon>
        <taxon>Bacillati</taxon>
        <taxon>Bacillota</taxon>
        <taxon>Bacilli</taxon>
        <taxon>Bacillales</taxon>
        <taxon>Paenibacillaceae</taxon>
        <taxon>Paenibacillus</taxon>
    </lineage>
</organism>
<evidence type="ECO:0000313" key="2">
    <source>
        <dbReference type="Proteomes" id="UP001597340"/>
    </source>
</evidence>
<proteinExistence type="predicted"/>
<sequence>MEANHAIYSDELLELITGRLSREMKEVFGTIWNSRNSDGVSWSELLEIHKNRKLMEKALIALEVSGFIEVDSNNTDKRKKHYVPDKIRGKQLAKFLAAKFESE</sequence>
<name>A0ABW4DKA6_9BACL</name>
<protein>
    <submittedName>
        <fullName evidence="1">Uncharacterized protein</fullName>
    </submittedName>
</protein>
<comment type="caution">
    <text evidence="1">The sequence shown here is derived from an EMBL/GenBank/DDBJ whole genome shotgun (WGS) entry which is preliminary data.</text>
</comment>
<reference evidence="2" key="1">
    <citation type="journal article" date="2019" name="Int. J. Syst. Evol. Microbiol.">
        <title>The Global Catalogue of Microorganisms (GCM) 10K type strain sequencing project: providing services to taxonomists for standard genome sequencing and annotation.</title>
        <authorList>
            <consortium name="The Broad Institute Genomics Platform"/>
            <consortium name="The Broad Institute Genome Sequencing Center for Infectious Disease"/>
            <person name="Wu L."/>
            <person name="Ma J."/>
        </authorList>
    </citation>
    <scope>NUCLEOTIDE SEQUENCE [LARGE SCALE GENOMIC DNA]</scope>
    <source>
        <strain evidence="2">CCM 9147</strain>
    </source>
</reference>
<evidence type="ECO:0000313" key="1">
    <source>
        <dbReference type="EMBL" id="MFD1463695.1"/>
    </source>
</evidence>
<dbReference type="EMBL" id="JBHTNZ010000040">
    <property type="protein sequence ID" value="MFD1463695.1"/>
    <property type="molecule type" value="Genomic_DNA"/>
</dbReference>
<dbReference type="Proteomes" id="UP001597340">
    <property type="component" value="Unassembled WGS sequence"/>
</dbReference>
<keyword evidence="2" id="KW-1185">Reference proteome</keyword>
<dbReference type="RefSeq" id="WP_229523837.1">
    <property type="nucleotide sequence ID" value="NZ_JAFFQR010000042.1"/>
</dbReference>